<feature type="transmembrane region" description="Helical" evidence="1">
    <location>
        <begin position="25"/>
        <end position="45"/>
    </location>
</feature>
<keyword evidence="3" id="KW-1185">Reference proteome</keyword>
<keyword evidence="1" id="KW-0812">Transmembrane</keyword>
<keyword evidence="1" id="KW-1133">Transmembrane helix</keyword>
<evidence type="ECO:0000256" key="1">
    <source>
        <dbReference type="SAM" id="Phobius"/>
    </source>
</evidence>
<protein>
    <submittedName>
        <fullName evidence="2">Uncharacterized protein</fullName>
    </submittedName>
</protein>
<name>A0ABX7GH71_9PSED</name>
<organism evidence="2 3">
    <name type="scientific">Pseudomonas granadensis</name>
    <dbReference type="NCBI Taxonomy" id="1421430"/>
    <lineage>
        <taxon>Bacteria</taxon>
        <taxon>Pseudomonadati</taxon>
        <taxon>Pseudomonadota</taxon>
        <taxon>Gammaproteobacteria</taxon>
        <taxon>Pseudomonadales</taxon>
        <taxon>Pseudomonadaceae</taxon>
        <taxon>Pseudomonas</taxon>
    </lineage>
</organism>
<gene>
    <name evidence="2" type="ORF">JN757_02480</name>
</gene>
<reference evidence="2 3" key="1">
    <citation type="submission" date="2021-03" db="EMBL/GenBank/DDBJ databases">
        <title>P. granadensis CT364 genome publication.</title>
        <authorList>
            <person name="Stach J."/>
            <person name="Montero-Calasanz Md.C."/>
        </authorList>
    </citation>
    <scope>NUCLEOTIDE SEQUENCE [LARGE SCALE GENOMIC DNA]</scope>
    <source>
        <strain evidence="2 3">CT364</strain>
    </source>
</reference>
<evidence type="ECO:0000313" key="3">
    <source>
        <dbReference type="Proteomes" id="UP000663686"/>
    </source>
</evidence>
<dbReference type="EMBL" id="CP069352">
    <property type="protein sequence ID" value="QRK84668.1"/>
    <property type="molecule type" value="Genomic_DNA"/>
</dbReference>
<sequence length="94" mass="10411">MNSASEGVEEFDRADGNALHLLPLIIPYNFAGLIVSICVCLDTIAQVSRFVRFRKGIEGRRWFHSAVSTLRPLRSGFTGSAHLTASSQRKIYVS</sequence>
<proteinExistence type="predicted"/>
<evidence type="ECO:0000313" key="2">
    <source>
        <dbReference type="EMBL" id="QRK84668.1"/>
    </source>
</evidence>
<dbReference type="Proteomes" id="UP000663686">
    <property type="component" value="Chromosome"/>
</dbReference>
<dbReference type="RefSeq" id="WP_203420340.1">
    <property type="nucleotide sequence ID" value="NZ_CP069352.1"/>
</dbReference>
<accession>A0ABX7GH71</accession>
<keyword evidence="1" id="KW-0472">Membrane</keyword>